<dbReference type="OrthoDB" id="5379526at2"/>
<protein>
    <submittedName>
        <fullName evidence="1">Uncharacterized protein</fullName>
    </submittedName>
</protein>
<evidence type="ECO:0000313" key="2">
    <source>
        <dbReference type="Proteomes" id="UP000182719"/>
    </source>
</evidence>
<name>A0A1H7JUA1_STIAU</name>
<proteinExistence type="predicted"/>
<dbReference type="Proteomes" id="UP000182719">
    <property type="component" value="Unassembled WGS sequence"/>
</dbReference>
<organism evidence="1 2">
    <name type="scientific">Stigmatella aurantiaca</name>
    <dbReference type="NCBI Taxonomy" id="41"/>
    <lineage>
        <taxon>Bacteria</taxon>
        <taxon>Pseudomonadati</taxon>
        <taxon>Myxococcota</taxon>
        <taxon>Myxococcia</taxon>
        <taxon>Myxococcales</taxon>
        <taxon>Cystobacterineae</taxon>
        <taxon>Archangiaceae</taxon>
        <taxon>Stigmatella</taxon>
    </lineage>
</organism>
<sequence>MDTAQLEKLGLTVETSEDGARATLTLEPQVAPENPVTHQRLSHVTFQVGPDRLTPLAPPAVAGLPSLPWRSVASAGELGLLVREVFEEHLFHVERRSAQLNALGLHPQVNPDTLELSAELVSGAFTFTLAADRQGGFRVGQVLRQGTPLEHSAVHRFELSEFREREVLAGYLVALFDEPPARAAPAPLASRGLVRFAELAEHFGAQAIVPPRSHLELLVQMTVNGESYRFAAARLVGRTFRGLLAGSRGKVWAERFELDDFPGIVQLVADLLKVPPEAVKLIGPDTPQE</sequence>
<dbReference type="RefSeq" id="WP_075005460.1">
    <property type="nucleotide sequence ID" value="NZ_FOAP01000002.1"/>
</dbReference>
<reference evidence="2" key="1">
    <citation type="submission" date="2016-10" db="EMBL/GenBank/DDBJ databases">
        <authorList>
            <person name="Varghese N."/>
            <person name="Submissions S."/>
        </authorList>
    </citation>
    <scope>NUCLEOTIDE SEQUENCE [LARGE SCALE GENOMIC DNA]</scope>
    <source>
        <strain evidence="2">DSM 17044</strain>
    </source>
</reference>
<dbReference type="AlphaFoldDB" id="A0A1H7JUA1"/>
<keyword evidence="2" id="KW-1185">Reference proteome</keyword>
<gene>
    <name evidence="1" type="ORF">SAMN05444354_102322</name>
</gene>
<evidence type="ECO:0000313" key="1">
    <source>
        <dbReference type="EMBL" id="SEK77954.1"/>
    </source>
</evidence>
<accession>A0A1H7JUA1</accession>
<dbReference type="EMBL" id="FOAP01000002">
    <property type="protein sequence ID" value="SEK77954.1"/>
    <property type="molecule type" value="Genomic_DNA"/>
</dbReference>